<evidence type="ECO:0000256" key="1">
    <source>
        <dbReference type="ARBA" id="ARBA00004123"/>
    </source>
</evidence>
<organism evidence="7 8">
    <name type="scientific">Panicum miliaceum</name>
    <name type="common">Proso millet</name>
    <name type="synonym">Broomcorn millet</name>
    <dbReference type="NCBI Taxonomy" id="4540"/>
    <lineage>
        <taxon>Eukaryota</taxon>
        <taxon>Viridiplantae</taxon>
        <taxon>Streptophyta</taxon>
        <taxon>Embryophyta</taxon>
        <taxon>Tracheophyta</taxon>
        <taxon>Spermatophyta</taxon>
        <taxon>Magnoliopsida</taxon>
        <taxon>Liliopsida</taxon>
        <taxon>Poales</taxon>
        <taxon>Poaceae</taxon>
        <taxon>PACMAD clade</taxon>
        <taxon>Panicoideae</taxon>
        <taxon>Panicodae</taxon>
        <taxon>Paniceae</taxon>
        <taxon>Panicinae</taxon>
        <taxon>Panicum</taxon>
        <taxon>Panicum sect. Panicum</taxon>
    </lineage>
</organism>
<accession>A0A3L6QVA8</accession>
<comment type="subcellular location">
    <subcellularLocation>
        <location evidence="1">Nucleus</location>
    </subcellularLocation>
</comment>
<dbReference type="Pfam" id="PF04873">
    <property type="entry name" value="EIN3_DNA-bd"/>
    <property type="match status" value="1"/>
</dbReference>
<dbReference type="GO" id="GO:0003700">
    <property type="term" value="F:DNA-binding transcription factor activity"/>
    <property type="evidence" value="ECO:0007669"/>
    <property type="project" value="InterPro"/>
</dbReference>
<evidence type="ECO:0000259" key="6">
    <source>
        <dbReference type="Pfam" id="PF04873"/>
    </source>
</evidence>
<evidence type="ECO:0000256" key="3">
    <source>
        <dbReference type="ARBA" id="ARBA00022745"/>
    </source>
</evidence>
<dbReference type="GO" id="GO:0009873">
    <property type="term" value="P:ethylene-activated signaling pathway"/>
    <property type="evidence" value="ECO:0007669"/>
    <property type="project" value="UniProtKB-KW"/>
</dbReference>
<dbReference type="OrthoDB" id="683014at2759"/>
<proteinExistence type="inferred from homology"/>
<dbReference type="Gene3D" id="1.10.3180.10">
    <property type="entry name" value="DNA-binding domain of EIN3-like"/>
    <property type="match status" value="1"/>
</dbReference>
<evidence type="ECO:0000256" key="5">
    <source>
        <dbReference type="SAM" id="MobiDB-lite"/>
    </source>
</evidence>
<keyword evidence="8" id="KW-1185">Reference proteome</keyword>
<gene>
    <name evidence="7" type="ORF">C2845_PM04G07060</name>
</gene>
<feature type="compositionally biased region" description="Polar residues" evidence="5">
    <location>
        <begin position="1"/>
        <end position="13"/>
    </location>
</feature>
<dbReference type="PANTHER" id="PTHR33305:SF55">
    <property type="entry name" value="OS07G0272500 PROTEIN"/>
    <property type="match status" value="1"/>
</dbReference>
<dbReference type="InterPro" id="IPR023278">
    <property type="entry name" value="Ethylene_insens-like_DNA-bd"/>
</dbReference>
<feature type="domain" description="Ethylene insensitive 3-like DNA-binding" evidence="6">
    <location>
        <begin position="163"/>
        <end position="262"/>
    </location>
</feature>
<dbReference type="AlphaFoldDB" id="A0A3L6QVA8"/>
<evidence type="ECO:0000313" key="7">
    <source>
        <dbReference type="EMBL" id="RLM86675.1"/>
    </source>
</evidence>
<dbReference type="SUPFAM" id="SSF116768">
    <property type="entry name" value="DNA-binding domain of EIN3-like"/>
    <property type="match status" value="1"/>
</dbReference>
<dbReference type="GO" id="GO:0005634">
    <property type="term" value="C:nucleus"/>
    <property type="evidence" value="ECO:0007669"/>
    <property type="project" value="UniProtKB-SubCell"/>
</dbReference>
<evidence type="ECO:0000256" key="4">
    <source>
        <dbReference type="ARBA" id="ARBA00023242"/>
    </source>
</evidence>
<evidence type="ECO:0000313" key="8">
    <source>
        <dbReference type="Proteomes" id="UP000275267"/>
    </source>
</evidence>
<dbReference type="InterPro" id="IPR006957">
    <property type="entry name" value="EIN3"/>
</dbReference>
<dbReference type="GO" id="GO:0003677">
    <property type="term" value="F:DNA binding"/>
    <property type="evidence" value="ECO:0007669"/>
    <property type="project" value="TreeGrafter"/>
</dbReference>
<dbReference type="Proteomes" id="UP000275267">
    <property type="component" value="Unassembled WGS sequence"/>
</dbReference>
<protein>
    <recommendedName>
        <fullName evidence="6">Ethylene insensitive 3-like DNA-binding domain-containing protein</fullName>
    </recommendedName>
</protein>
<reference evidence="8" key="1">
    <citation type="journal article" date="2019" name="Nat. Commun.">
        <title>The genome of broomcorn millet.</title>
        <authorList>
            <person name="Zou C."/>
            <person name="Miki D."/>
            <person name="Li D."/>
            <person name="Tang Q."/>
            <person name="Xiao L."/>
            <person name="Rajput S."/>
            <person name="Deng P."/>
            <person name="Jia W."/>
            <person name="Huang R."/>
            <person name="Zhang M."/>
            <person name="Sun Y."/>
            <person name="Hu J."/>
            <person name="Fu X."/>
            <person name="Schnable P.S."/>
            <person name="Li F."/>
            <person name="Zhang H."/>
            <person name="Feng B."/>
            <person name="Zhu X."/>
            <person name="Liu R."/>
            <person name="Schnable J.C."/>
            <person name="Zhu J.-K."/>
            <person name="Zhang H."/>
        </authorList>
    </citation>
    <scope>NUCLEOTIDE SEQUENCE [LARGE SCALE GENOMIC DNA]</scope>
</reference>
<keyword evidence="3" id="KW-0936">Ethylene signaling pathway</keyword>
<dbReference type="InterPro" id="IPR047091">
    <property type="entry name" value="EIN3-like_DNA-bd"/>
</dbReference>
<sequence length="414" mass="42332">MAGQSSNLWASSSMRKKEGKREESATRAEKAKKPNVTARPGGSSVPVVPSNRPTSHAMVVAFPMAGVNGAAPLWSTAAALGAASGAAALALSAATGANGPAATAPGAASIVTAAAAPPASRFDNGVTVPWSCCEQPAVGTCPCRSELPSVGGAPAPAVGIPLAAALDKINGNTLGSLLWALIPACLPPLQPGQGNAGAPPPWWPTASEDWWVPELVAHLATMPLHTPVPFVPLYRLKKAQKVAVLVAVVKHLTPDFTRILSEASLKAKLSVWENILWNSALVSEWAKCLRPRFVVHGDDDGHRQSSTTSSAIAVHGGVAAADGCEQVANILPGNSVTTPADDAGQVVTAAEPEQHGDGVLHGGVVAAADALAGDGRDQPVTEPEQHGDKLAIDVAEAELKQQFEDMLASPLQLQ</sequence>
<dbReference type="EMBL" id="PQIB02000011">
    <property type="protein sequence ID" value="RLM86675.1"/>
    <property type="molecule type" value="Genomic_DNA"/>
</dbReference>
<comment type="similarity">
    <text evidence="2">Belongs to the EIN3 family.</text>
</comment>
<comment type="caution">
    <text evidence="7">The sequence shown here is derived from an EMBL/GenBank/DDBJ whole genome shotgun (WGS) entry which is preliminary data.</text>
</comment>
<feature type="compositionally biased region" description="Basic and acidic residues" evidence="5">
    <location>
        <begin position="15"/>
        <end position="32"/>
    </location>
</feature>
<evidence type="ECO:0000256" key="2">
    <source>
        <dbReference type="ARBA" id="ARBA00009416"/>
    </source>
</evidence>
<feature type="region of interest" description="Disordered" evidence="5">
    <location>
        <begin position="1"/>
        <end position="51"/>
    </location>
</feature>
<dbReference type="PANTHER" id="PTHR33305">
    <property type="entry name" value="ETHYLENE INSENSITIVE 3-LIKE 2 PROTEIN"/>
    <property type="match status" value="1"/>
</dbReference>
<keyword evidence="4" id="KW-0539">Nucleus</keyword>
<dbReference type="STRING" id="4540.A0A3L6QVA8"/>
<name>A0A3L6QVA8_PANMI</name>